<name>A0A6J6ZYM8_9ZZZZ</name>
<reference evidence="1" key="1">
    <citation type="submission" date="2020-05" db="EMBL/GenBank/DDBJ databases">
        <authorList>
            <person name="Chiriac C."/>
            <person name="Salcher M."/>
            <person name="Ghai R."/>
            <person name="Kavagutti S V."/>
        </authorList>
    </citation>
    <scope>NUCLEOTIDE SEQUENCE</scope>
</reference>
<proteinExistence type="predicted"/>
<sequence length="55" mass="5395">MLEGDGILKTTNSGSIAVGHGDALVIPWSAGDWSLNGGVGIVCRPPLPAAAALAP</sequence>
<dbReference type="AlphaFoldDB" id="A0A6J6ZYM8"/>
<accession>A0A6J6ZYM8</accession>
<evidence type="ECO:0000313" key="1">
    <source>
        <dbReference type="EMBL" id="CAB4825330.1"/>
    </source>
</evidence>
<organism evidence="1">
    <name type="scientific">freshwater metagenome</name>
    <dbReference type="NCBI Taxonomy" id="449393"/>
    <lineage>
        <taxon>unclassified sequences</taxon>
        <taxon>metagenomes</taxon>
        <taxon>ecological metagenomes</taxon>
    </lineage>
</organism>
<protein>
    <submittedName>
        <fullName evidence="1">Unannotated protein</fullName>
    </submittedName>
</protein>
<gene>
    <name evidence="1" type="ORF">UFOPK3124_01279</name>
</gene>
<dbReference type="EMBL" id="CAFAAY010000160">
    <property type="protein sequence ID" value="CAB4825330.1"/>
    <property type="molecule type" value="Genomic_DNA"/>
</dbReference>